<sequence length="98" mass="11359">MKRRTSALHVQLIFAYRYSFQDLFALESIPTPFQSSPIQSCPNPFKPSSPRPHARSFVPLMLEASYLPPQELQRISKLIHPPDLGRKTKEDPNNYRHV</sequence>
<comment type="caution">
    <text evidence="2">The sequence shown here is derived from an EMBL/GenBank/DDBJ whole genome shotgun (WGS) entry which is preliminary data.</text>
</comment>
<reference evidence="2 3" key="1">
    <citation type="journal article" date="2024" name="Commun. Biol.">
        <title>Comparative genomic analysis of thermophilic fungi reveals convergent evolutionary adaptations and gene losses.</title>
        <authorList>
            <person name="Steindorff A.S."/>
            <person name="Aguilar-Pontes M.V."/>
            <person name="Robinson A.J."/>
            <person name="Andreopoulos B."/>
            <person name="LaButti K."/>
            <person name="Kuo A."/>
            <person name="Mondo S."/>
            <person name="Riley R."/>
            <person name="Otillar R."/>
            <person name="Haridas S."/>
            <person name="Lipzen A."/>
            <person name="Grimwood J."/>
            <person name="Schmutz J."/>
            <person name="Clum A."/>
            <person name="Reid I.D."/>
            <person name="Moisan M.C."/>
            <person name="Butler G."/>
            <person name="Nguyen T.T.M."/>
            <person name="Dewar K."/>
            <person name="Conant G."/>
            <person name="Drula E."/>
            <person name="Henrissat B."/>
            <person name="Hansel C."/>
            <person name="Singer S."/>
            <person name="Hutchinson M.I."/>
            <person name="de Vries R.P."/>
            <person name="Natvig D.O."/>
            <person name="Powell A.J."/>
            <person name="Tsang A."/>
            <person name="Grigoriev I.V."/>
        </authorList>
    </citation>
    <scope>NUCLEOTIDE SEQUENCE [LARGE SCALE GENOMIC DNA]</scope>
    <source>
        <strain evidence="2 3">CBS 494.80</strain>
    </source>
</reference>
<feature type="compositionally biased region" description="Basic and acidic residues" evidence="1">
    <location>
        <begin position="83"/>
        <end position="98"/>
    </location>
</feature>
<gene>
    <name evidence="2" type="ORF">VTL71DRAFT_13613</name>
</gene>
<dbReference type="Proteomes" id="UP001595075">
    <property type="component" value="Unassembled WGS sequence"/>
</dbReference>
<accession>A0ABR4CLG4</accession>
<evidence type="ECO:0000313" key="3">
    <source>
        <dbReference type="Proteomes" id="UP001595075"/>
    </source>
</evidence>
<proteinExistence type="predicted"/>
<name>A0ABR4CLG4_9HELO</name>
<evidence type="ECO:0000256" key="1">
    <source>
        <dbReference type="SAM" id="MobiDB-lite"/>
    </source>
</evidence>
<keyword evidence="3" id="KW-1185">Reference proteome</keyword>
<evidence type="ECO:0000313" key="2">
    <source>
        <dbReference type="EMBL" id="KAL2070587.1"/>
    </source>
</evidence>
<organism evidence="2 3">
    <name type="scientific">Oculimacula yallundae</name>
    <dbReference type="NCBI Taxonomy" id="86028"/>
    <lineage>
        <taxon>Eukaryota</taxon>
        <taxon>Fungi</taxon>
        <taxon>Dikarya</taxon>
        <taxon>Ascomycota</taxon>
        <taxon>Pezizomycotina</taxon>
        <taxon>Leotiomycetes</taxon>
        <taxon>Helotiales</taxon>
        <taxon>Ploettnerulaceae</taxon>
        <taxon>Oculimacula</taxon>
    </lineage>
</organism>
<dbReference type="EMBL" id="JAZHXI010000006">
    <property type="protein sequence ID" value="KAL2070587.1"/>
    <property type="molecule type" value="Genomic_DNA"/>
</dbReference>
<protein>
    <submittedName>
        <fullName evidence="2">Uncharacterized protein</fullName>
    </submittedName>
</protein>
<feature type="region of interest" description="Disordered" evidence="1">
    <location>
        <begin position="79"/>
        <end position="98"/>
    </location>
</feature>